<feature type="transmembrane region" description="Helical" evidence="1">
    <location>
        <begin position="78"/>
        <end position="102"/>
    </location>
</feature>
<keyword evidence="1" id="KW-1133">Transmembrane helix</keyword>
<evidence type="ECO:0008006" key="4">
    <source>
        <dbReference type="Google" id="ProtNLM"/>
    </source>
</evidence>
<keyword evidence="3" id="KW-1185">Reference proteome</keyword>
<dbReference type="RefSeq" id="WP_338688668.1">
    <property type="nucleotide sequence ID" value="NZ_AP024702.1"/>
</dbReference>
<dbReference type="PANTHER" id="PTHR30273:SF2">
    <property type="entry name" value="PROTEIN FECR"/>
    <property type="match status" value="1"/>
</dbReference>
<organism evidence="2 3">
    <name type="scientific">Haloferula helveola</name>
    <dbReference type="NCBI Taxonomy" id="490095"/>
    <lineage>
        <taxon>Bacteria</taxon>
        <taxon>Pseudomonadati</taxon>
        <taxon>Verrucomicrobiota</taxon>
        <taxon>Verrucomicrobiia</taxon>
        <taxon>Verrucomicrobiales</taxon>
        <taxon>Verrucomicrobiaceae</taxon>
        <taxon>Haloferula</taxon>
    </lineage>
</organism>
<accession>A0ABM7RG96</accession>
<dbReference type="CDD" id="cd00110">
    <property type="entry name" value="LamG"/>
    <property type="match status" value="1"/>
</dbReference>
<reference evidence="2 3" key="1">
    <citation type="submission" date="2021-06" db="EMBL/GenBank/DDBJ databases">
        <title>Complete genome of Haloferula helveola possessing various polysaccharide degrading enzymes.</title>
        <authorList>
            <person name="Takami H."/>
            <person name="Huang C."/>
            <person name="Hamasaki K."/>
        </authorList>
    </citation>
    <scope>NUCLEOTIDE SEQUENCE [LARGE SCALE GENOMIC DNA]</scope>
    <source>
        <strain evidence="2 3">CN-1</strain>
    </source>
</reference>
<evidence type="ECO:0000313" key="2">
    <source>
        <dbReference type="EMBL" id="BCX46783.1"/>
    </source>
</evidence>
<protein>
    <recommendedName>
        <fullName evidence="4">LamG-like jellyroll fold domain-containing protein</fullName>
    </recommendedName>
</protein>
<dbReference type="Proteomes" id="UP001374893">
    <property type="component" value="Chromosome"/>
</dbReference>
<dbReference type="Pfam" id="PF13385">
    <property type="entry name" value="Laminin_G_3"/>
    <property type="match status" value="1"/>
</dbReference>
<name>A0ABM7RG96_9BACT</name>
<gene>
    <name evidence="2" type="ORF">HAHE_06910</name>
</gene>
<proteinExistence type="predicted"/>
<dbReference type="PANTHER" id="PTHR30273">
    <property type="entry name" value="PERIPLASMIC SIGNAL SENSOR AND SIGMA FACTOR ACTIVATOR FECR-RELATED"/>
    <property type="match status" value="1"/>
</dbReference>
<dbReference type="InterPro" id="IPR013320">
    <property type="entry name" value="ConA-like_dom_sf"/>
</dbReference>
<evidence type="ECO:0000256" key="1">
    <source>
        <dbReference type="SAM" id="Phobius"/>
    </source>
</evidence>
<dbReference type="SUPFAM" id="SSF49899">
    <property type="entry name" value="Concanavalin A-like lectins/glucanases"/>
    <property type="match status" value="1"/>
</dbReference>
<sequence length="526" mass="56216">MNPSPRQIEQLFQDLEDGGISSQDHALLMRLLVDDPVVLRRYCRHMAFVGAMHQEAASRAELDGCPSRIAEPKPAGRLFANSLVAAAAILLITALVAAFITLRQEPPLVVTIEAPAGSAWSVSGGEDDVASNGVLHEGSTVEVATGLVSFTMDCGARMIVEGPATVSFPTLHNPVVESGSLWIETAPASEPMCVTAAGWEFRDIGTRFGVAIGTDGQPILTVTDGKVRASRVEGGASHLVTASDHASVFDADGDRLLVPAETDPFPALPRLLEKPSAYVSAVLRQSPVGYWNLDHIGSGAFLNRVRPDHPGQADLLVEAGSPGPQPFEGFDGISKSNACAVLPGNSEKSVIYDLDSPQGVALSQGAVSFWFRRYGNLNHREVLWFAGSEAEGLQEVQVYLMKDGTLHVLMEDGSRTVQLAAGRTVHDGRWHHVVASWGEGQLALYLDGDLAASERGVRMREAEPFRGINVRAGKVGLNAKHRGEGGAEWKTSDAFTGMLDEIALWDRSLTAGEVRDQYDAASANGR</sequence>
<dbReference type="InterPro" id="IPR012373">
    <property type="entry name" value="Ferrdict_sens_TM"/>
</dbReference>
<dbReference type="InterPro" id="IPR001791">
    <property type="entry name" value="Laminin_G"/>
</dbReference>
<keyword evidence="1" id="KW-0812">Transmembrane</keyword>
<dbReference type="Gene3D" id="2.60.120.200">
    <property type="match status" value="1"/>
</dbReference>
<evidence type="ECO:0000313" key="3">
    <source>
        <dbReference type="Proteomes" id="UP001374893"/>
    </source>
</evidence>
<keyword evidence="1" id="KW-0472">Membrane</keyword>
<dbReference type="EMBL" id="AP024702">
    <property type="protein sequence ID" value="BCX46783.1"/>
    <property type="molecule type" value="Genomic_DNA"/>
</dbReference>